<feature type="region of interest" description="Disordered" evidence="1">
    <location>
        <begin position="185"/>
        <end position="225"/>
    </location>
</feature>
<dbReference type="PIRSF" id="PIRSF024492">
    <property type="entry name" value="UCP024492"/>
    <property type="match status" value="1"/>
</dbReference>
<keyword evidence="3" id="KW-1185">Reference proteome</keyword>
<gene>
    <name evidence="2" type="ORF">CCE01nite_18920</name>
</gene>
<dbReference type="Pfam" id="PF04343">
    <property type="entry name" value="DUF488"/>
    <property type="match status" value="2"/>
</dbReference>
<proteinExistence type="predicted"/>
<evidence type="ECO:0000256" key="1">
    <source>
        <dbReference type="SAM" id="MobiDB-lite"/>
    </source>
</evidence>
<dbReference type="InterPro" id="IPR007438">
    <property type="entry name" value="DUF488"/>
</dbReference>
<dbReference type="PANTHER" id="PTHR39337:SF1">
    <property type="entry name" value="BLR5642 PROTEIN"/>
    <property type="match status" value="1"/>
</dbReference>
<feature type="compositionally biased region" description="Basic and acidic residues" evidence="1">
    <location>
        <begin position="185"/>
        <end position="199"/>
    </location>
</feature>
<accession>A0A4Y3KV76</accession>
<evidence type="ECO:0000313" key="3">
    <source>
        <dbReference type="Proteomes" id="UP000317046"/>
    </source>
</evidence>
<comment type="caution">
    <text evidence="2">The sequence shown here is derived from an EMBL/GenBank/DDBJ whole genome shotgun (WGS) entry which is preliminary data.</text>
</comment>
<name>A0A4Y3KV76_9CELL</name>
<evidence type="ECO:0000313" key="2">
    <source>
        <dbReference type="EMBL" id="GEA87943.1"/>
    </source>
</evidence>
<feature type="region of interest" description="Disordered" evidence="1">
    <location>
        <begin position="89"/>
        <end position="115"/>
    </location>
</feature>
<organism evidence="2 3">
    <name type="scientific">Cellulomonas cellasea</name>
    <dbReference type="NCBI Taxonomy" id="43670"/>
    <lineage>
        <taxon>Bacteria</taxon>
        <taxon>Bacillati</taxon>
        <taxon>Actinomycetota</taxon>
        <taxon>Actinomycetes</taxon>
        <taxon>Micrococcales</taxon>
        <taxon>Cellulomonadaceae</taxon>
        <taxon>Cellulomonas</taxon>
    </lineage>
</organism>
<protein>
    <recommendedName>
        <fullName evidence="4">DUF488 domain-containing protein</fullName>
    </recommendedName>
</protein>
<dbReference type="AlphaFoldDB" id="A0A4Y3KV76"/>
<dbReference type="PANTHER" id="PTHR39337">
    <property type="entry name" value="BLR5642 PROTEIN"/>
    <property type="match status" value="1"/>
</dbReference>
<evidence type="ECO:0008006" key="4">
    <source>
        <dbReference type="Google" id="ProtNLM"/>
    </source>
</evidence>
<reference evidence="2" key="1">
    <citation type="submission" date="2019-06" db="EMBL/GenBank/DDBJ databases">
        <title>Whole genome shotgun sequence of Cellulomonas cellasea NBRC 3753.</title>
        <authorList>
            <person name="Hosoyama A."/>
            <person name="Uohara A."/>
            <person name="Ohji S."/>
            <person name="Ichikawa N."/>
        </authorList>
    </citation>
    <scope>NUCLEOTIDE SEQUENCE [LARGE SCALE GENOMIC DNA]</scope>
    <source>
        <strain evidence="2">NBRC 3753</strain>
    </source>
</reference>
<dbReference type="InterPro" id="IPR014519">
    <property type="entry name" value="UCP024492"/>
</dbReference>
<dbReference type="Proteomes" id="UP000317046">
    <property type="component" value="Unassembled WGS sequence"/>
</dbReference>
<sequence length="225" mass="24085">MLGPPPPGAPSTGRPLMTFGHGTTGQDEILTVLHGADVSLLVDVRRFPGSRRNPHVARDELARWLPEAGIDYRWEPRLGGRRTVAAASRAAAAEGGGAEAADGPHGPAGADDDPGDPWWRVEAFRAYAAHTRTDEFRGGMADLLDDVARGPRATVVMCSETVWWRCHRRLVSDVAVLLHGVPVEHLGHDGRRTPHRPPEGARVTEAGLRYDGPAGDDTGSDGRPA</sequence>
<feature type="compositionally biased region" description="Low complexity" evidence="1">
    <location>
        <begin position="89"/>
        <end position="109"/>
    </location>
</feature>
<dbReference type="EMBL" id="BJLR01000017">
    <property type="protein sequence ID" value="GEA87943.1"/>
    <property type="molecule type" value="Genomic_DNA"/>
</dbReference>